<organism evidence="4 5">
    <name type="scientific">Halpernia frigidisoli</name>
    <dbReference type="NCBI Taxonomy" id="1125876"/>
    <lineage>
        <taxon>Bacteria</taxon>
        <taxon>Pseudomonadati</taxon>
        <taxon>Bacteroidota</taxon>
        <taxon>Flavobacteriia</taxon>
        <taxon>Flavobacteriales</taxon>
        <taxon>Weeksellaceae</taxon>
        <taxon>Chryseobacterium group</taxon>
        <taxon>Halpernia</taxon>
    </lineage>
</organism>
<dbReference type="Gene3D" id="3.90.1170.50">
    <property type="entry name" value="Aldehyde oxidase/xanthine dehydrogenase, a/b hammerhead"/>
    <property type="match status" value="1"/>
</dbReference>
<proteinExistence type="predicted"/>
<dbReference type="Pfam" id="PF02738">
    <property type="entry name" value="MoCoBD_1"/>
    <property type="match status" value="1"/>
</dbReference>
<keyword evidence="1" id="KW-0500">Molybdenum</keyword>
<dbReference type="OrthoDB" id="9767994at2"/>
<dbReference type="SUPFAM" id="SSF56003">
    <property type="entry name" value="Molybdenum cofactor-binding domain"/>
    <property type="match status" value="1"/>
</dbReference>
<dbReference type="InterPro" id="IPR036856">
    <property type="entry name" value="Ald_Oxase/Xan_DH_a/b_sf"/>
</dbReference>
<evidence type="ECO:0000313" key="4">
    <source>
        <dbReference type="EMBL" id="SFH81729.1"/>
    </source>
</evidence>
<evidence type="ECO:0000259" key="3">
    <source>
        <dbReference type="SMART" id="SM01008"/>
    </source>
</evidence>
<dbReference type="Gene3D" id="3.30.365.10">
    <property type="entry name" value="Aldehyde oxidase/xanthine dehydrogenase, molybdopterin binding domain"/>
    <property type="match status" value="4"/>
</dbReference>
<evidence type="ECO:0000256" key="2">
    <source>
        <dbReference type="ARBA" id="ARBA00023002"/>
    </source>
</evidence>
<dbReference type="STRING" id="1125876.SAMN05443292_0260"/>
<dbReference type="AlphaFoldDB" id="A0A1I3D5A9"/>
<dbReference type="PANTHER" id="PTHR11908">
    <property type="entry name" value="XANTHINE DEHYDROGENASE"/>
    <property type="match status" value="1"/>
</dbReference>
<evidence type="ECO:0000313" key="5">
    <source>
        <dbReference type="Proteomes" id="UP000198931"/>
    </source>
</evidence>
<dbReference type="Pfam" id="PF20256">
    <property type="entry name" value="MoCoBD_2"/>
    <property type="match status" value="1"/>
</dbReference>
<dbReference type="InterPro" id="IPR037165">
    <property type="entry name" value="AldOxase/xan_DH_Mopterin-bd_sf"/>
</dbReference>
<dbReference type="InterPro" id="IPR008274">
    <property type="entry name" value="AldOxase/xan_DH_MoCoBD1"/>
</dbReference>
<dbReference type="InterPro" id="IPR016208">
    <property type="entry name" value="Ald_Oxase/xanthine_DH-like"/>
</dbReference>
<keyword evidence="5" id="KW-1185">Reference proteome</keyword>
<dbReference type="Pfam" id="PF01315">
    <property type="entry name" value="Ald_Xan_dh_C"/>
    <property type="match status" value="1"/>
</dbReference>
<dbReference type="PANTHER" id="PTHR11908:SF132">
    <property type="entry name" value="ALDEHYDE OXIDASE 1-RELATED"/>
    <property type="match status" value="1"/>
</dbReference>
<reference evidence="4 5" key="1">
    <citation type="submission" date="2016-10" db="EMBL/GenBank/DDBJ databases">
        <authorList>
            <person name="de Groot N.N."/>
        </authorList>
    </citation>
    <scope>NUCLEOTIDE SEQUENCE [LARGE SCALE GENOMIC DNA]</scope>
    <source>
        <strain evidence="4 5">DSM 26000</strain>
    </source>
</reference>
<dbReference type="Proteomes" id="UP000198931">
    <property type="component" value="Unassembled WGS sequence"/>
</dbReference>
<evidence type="ECO:0000256" key="1">
    <source>
        <dbReference type="ARBA" id="ARBA00022505"/>
    </source>
</evidence>
<dbReference type="SMART" id="SM01008">
    <property type="entry name" value="Ald_Xan_dh_C"/>
    <property type="match status" value="1"/>
</dbReference>
<keyword evidence="2" id="KW-0560">Oxidoreductase</keyword>
<protein>
    <submittedName>
        <fullName evidence="4">Xanthine dehydrogenase, molybdenum binding subunit apoprotein</fullName>
    </submittedName>
</protein>
<dbReference type="RefSeq" id="WP_090078367.1">
    <property type="nucleotide sequence ID" value="NZ_FOQT01000001.1"/>
</dbReference>
<dbReference type="EMBL" id="FOQT01000001">
    <property type="protein sequence ID" value="SFH81729.1"/>
    <property type="molecule type" value="Genomic_DNA"/>
</dbReference>
<name>A0A1I3D5A9_9FLAO</name>
<dbReference type="InterPro" id="IPR000674">
    <property type="entry name" value="Ald_Oxase/Xan_DH_a/b"/>
</dbReference>
<dbReference type="SUPFAM" id="SSF54665">
    <property type="entry name" value="CO dehydrogenase molybdoprotein N-domain-like"/>
    <property type="match status" value="1"/>
</dbReference>
<dbReference type="InterPro" id="IPR046867">
    <property type="entry name" value="AldOxase/xan_DH_MoCoBD2"/>
</dbReference>
<feature type="domain" description="Aldehyde oxidase/xanthine dehydrogenase a/b hammerhead" evidence="3">
    <location>
        <begin position="21"/>
        <end position="136"/>
    </location>
</feature>
<dbReference type="GO" id="GO:0016491">
    <property type="term" value="F:oxidoreductase activity"/>
    <property type="evidence" value="ECO:0007669"/>
    <property type="project" value="UniProtKB-KW"/>
</dbReference>
<dbReference type="GO" id="GO:0005506">
    <property type="term" value="F:iron ion binding"/>
    <property type="evidence" value="ECO:0007669"/>
    <property type="project" value="InterPro"/>
</dbReference>
<sequence length="763" mass="82403">MEKETVIGKPLDRIDGPLKVSGTAKYAAEFNQKNMAYAFPVRSTIASGSISSIDISEAKKAPGVVNILTHENAPKLAPASGEEFKKSGASVGENFIPMQDNQVHYWGQYIALVIAETYEEARMAAAMVKVNYTKGIVSVNLEKALPGGFRPEKSNGQPAQINAGKTQSIIDSAAVKVDHSYSTSTENHHPMEPHASVAVWNGESKVTLYSSSQGVIALSATVAYFFKLKPENVQIINPFVGGGFGSKGSEWGQGILATMAAKVVKRPVKLVITRQMMQTNVGRRSETIQKVALASDRNGKLQAIRHENGTYANLSEYFEPSGKQSAVLYASPLREITHKVAKLNIGTPTFMRAPGETPGVFALETAMDELAYELKMDPIELRRINHTAVDPMKNHPFSSEYLLDCYTIGAEKFGWNKRDMKPGKNKVGNQLIGYGMATATYPAIRSSASAKVQLKSDGSFVVMCATQDIGTGTYTIMAQTAAEALGVDVKNITVKLGDSSLPPGPVSGGSTTTASVNPAVYEAAKKLRNDLLILARADSQSPLYGKKTEDINFSDGLFYLKNDPAKKDAYVAIMLRHKKTLMEGCVTAMPASGSGLGSQKSMCSNAEIELDENGDAEKYSFHSFGAQFAEVWVDEDFGTVRVKRFVSVHDVGTIMNEKTARSQILGGVIYGFGSALMEETVYDQRYGNPVTRTLADYHVPVNLDVPEIDVYFIGKKDPHISPIGARGIGEIGITGVSAAIGNAIFNATGKRLRDLPFTPDKLV</sequence>
<accession>A0A1I3D5A9</accession>
<gene>
    <name evidence="4" type="ORF">SAMN05443292_0260</name>
</gene>